<feature type="region of interest" description="Disordered" evidence="1">
    <location>
        <begin position="78"/>
        <end position="106"/>
    </location>
</feature>
<reference evidence="2 3" key="2">
    <citation type="journal article" date="2008" name="Nature">
        <title>The Phaeodactylum genome reveals the evolutionary history of diatom genomes.</title>
        <authorList>
            <person name="Bowler C."/>
            <person name="Allen A.E."/>
            <person name="Badger J.H."/>
            <person name="Grimwood J."/>
            <person name="Jabbari K."/>
            <person name="Kuo A."/>
            <person name="Maheswari U."/>
            <person name="Martens C."/>
            <person name="Maumus F."/>
            <person name="Otillar R.P."/>
            <person name="Rayko E."/>
            <person name="Salamov A."/>
            <person name="Vandepoele K."/>
            <person name="Beszteri B."/>
            <person name="Gruber A."/>
            <person name="Heijde M."/>
            <person name="Katinka M."/>
            <person name="Mock T."/>
            <person name="Valentin K."/>
            <person name="Verret F."/>
            <person name="Berges J.A."/>
            <person name="Brownlee C."/>
            <person name="Cadoret J.P."/>
            <person name="Chiovitti A."/>
            <person name="Choi C.J."/>
            <person name="Coesel S."/>
            <person name="De Martino A."/>
            <person name="Detter J.C."/>
            <person name="Durkin C."/>
            <person name="Falciatore A."/>
            <person name="Fournet J."/>
            <person name="Haruta M."/>
            <person name="Huysman M.J."/>
            <person name="Jenkins B.D."/>
            <person name="Jiroutova K."/>
            <person name="Jorgensen R.E."/>
            <person name="Joubert Y."/>
            <person name="Kaplan A."/>
            <person name="Kroger N."/>
            <person name="Kroth P.G."/>
            <person name="La Roche J."/>
            <person name="Lindquist E."/>
            <person name="Lommer M."/>
            <person name="Martin-Jezequel V."/>
            <person name="Lopez P.J."/>
            <person name="Lucas S."/>
            <person name="Mangogna M."/>
            <person name="McGinnis K."/>
            <person name="Medlin L.K."/>
            <person name="Montsant A."/>
            <person name="Oudot-Le Secq M.P."/>
            <person name="Napoli C."/>
            <person name="Obornik M."/>
            <person name="Parker M.S."/>
            <person name="Petit J.L."/>
            <person name="Porcel B.M."/>
            <person name="Poulsen N."/>
            <person name="Robison M."/>
            <person name="Rychlewski L."/>
            <person name="Rynearson T.A."/>
            <person name="Schmutz J."/>
            <person name="Shapiro H."/>
            <person name="Siaut M."/>
            <person name="Stanley M."/>
            <person name="Sussman M.R."/>
            <person name="Taylor A.R."/>
            <person name="Vardi A."/>
            <person name="von Dassow P."/>
            <person name="Vyverman W."/>
            <person name="Willis A."/>
            <person name="Wyrwicz L.S."/>
            <person name="Rokhsar D.S."/>
            <person name="Weissenbach J."/>
            <person name="Armbrust E.V."/>
            <person name="Green B.R."/>
            <person name="Van de Peer Y."/>
            <person name="Grigoriev I.V."/>
        </authorList>
    </citation>
    <scope>NUCLEOTIDE SEQUENCE [LARGE SCALE GENOMIC DNA]</scope>
    <source>
        <strain evidence="2 3">CCMP1335</strain>
    </source>
</reference>
<proteinExistence type="predicted"/>
<organism evidence="2 3">
    <name type="scientific">Thalassiosira pseudonana</name>
    <name type="common">Marine diatom</name>
    <name type="synonym">Cyclotella nana</name>
    <dbReference type="NCBI Taxonomy" id="35128"/>
    <lineage>
        <taxon>Eukaryota</taxon>
        <taxon>Sar</taxon>
        <taxon>Stramenopiles</taxon>
        <taxon>Ochrophyta</taxon>
        <taxon>Bacillariophyta</taxon>
        <taxon>Coscinodiscophyceae</taxon>
        <taxon>Thalassiosirophycidae</taxon>
        <taxon>Thalassiosirales</taxon>
        <taxon>Thalassiosiraceae</taxon>
        <taxon>Thalassiosira</taxon>
    </lineage>
</organism>
<keyword evidence="3" id="KW-1185">Reference proteome</keyword>
<evidence type="ECO:0000256" key="1">
    <source>
        <dbReference type="SAM" id="MobiDB-lite"/>
    </source>
</evidence>
<evidence type="ECO:0000313" key="3">
    <source>
        <dbReference type="Proteomes" id="UP000001449"/>
    </source>
</evidence>
<protein>
    <submittedName>
        <fullName evidence="2">Uncharacterized protein</fullName>
    </submittedName>
</protein>
<evidence type="ECO:0000313" key="2">
    <source>
        <dbReference type="EMBL" id="EED94877.1"/>
    </source>
</evidence>
<feature type="compositionally biased region" description="Low complexity" evidence="1">
    <location>
        <begin position="37"/>
        <end position="50"/>
    </location>
</feature>
<dbReference type="RefSeq" id="XP_002287434.1">
    <property type="nucleotide sequence ID" value="XM_002287398.1"/>
</dbReference>
<dbReference type="PaxDb" id="35128-Thaps2717"/>
<dbReference type="Proteomes" id="UP000001449">
    <property type="component" value="Chromosome 2"/>
</dbReference>
<name>B8BV56_THAPS</name>
<feature type="compositionally biased region" description="Basic and acidic residues" evidence="1">
    <location>
        <begin position="78"/>
        <end position="90"/>
    </location>
</feature>
<dbReference type="AlphaFoldDB" id="B8BV56"/>
<dbReference type="EMBL" id="CM000639">
    <property type="protein sequence ID" value="EED94877.1"/>
    <property type="molecule type" value="Genomic_DNA"/>
</dbReference>
<gene>
    <name evidence="2" type="ORF">THAPSDRAFT_2717</name>
</gene>
<feature type="region of interest" description="Disordered" evidence="1">
    <location>
        <begin position="36"/>
        <end position="58"/>
    </location>
</feature>
<sequence length="106" mass="11987">MSFASRLADLAHKGFVSAAFGFFCWNAAQLGSLMIEGANNSNSSNGGPPAQEHPQAGFIQMLRDKYDEEYTKYFDTGHRDWYDKDDDSYLKKLPRPQDYQPGGKRN</sequence>
<dbReference type="KEGG" id="tps:THAPSDRAFT_2717"/>
<dbReference type="InParanoid" id="B8BV56"/>
<reference evidence="2 3" key="1">
    <citation type="journal article" date="2004" name="Science">
        <title>The genome of the diatom Thalassiosira pseudonana: ecology, evolution, and metabolism.</title>
        <authorList>
            <person name="Armbrust E.V."/>
            <person name="Berges J.A."/>
            <person name="Bowler C."/>
            <person name="Green B.R."/>
            <person name="Martinez D."/>
            <person name="Putnam N.H."/>
            <person name="Zhou S."/>
            <person name="Allen A.E."/>
            <person name="Apt K.E."/>
            <person name="Bechner M."/>
            <person name="Brzezinski M.A."/>
            <person name="Chaal B.K."/>
            <person name="Chiovitti A."/>
            <person name="Davis A.K."/>
            <person name="Demarest M.S."/>
            <person name="Detter J.C."/>
            <person name="Glavina T."/>
            <person name="Goodstein D."/>
            <person name="Hadi M.Z."/>
            <person name="Hellsten U."/>
            <person name="Hildebrand M."/>
            <person name="Jenkins B.D."/>
            <person name="Jurka J."/>
            <person name="Kapitonov V.V."/>
            <person name="Kroger N."/>
            <person name="Lau W.W."/>
            <person name="Lane T.W."/>
            <person name="Larimer F.W."/>
            <person name="Lippmeier J.C."/>
            <person name="Lucas S."/>
            <person name="Medina M."/>
            <person name="Montsant A."/>
            <person name="Obornik M."/>
            <person name="Parker M.S."/>
            <person name="Palenik B."/>
            <person name="Pazour G.J."/>
            <person name="Richardson P.M."/>
            <person name="Rynearson T.A."/>
            <person name="Saito M.A."/>
            <person name="Schwartz D.C."/>
            <person name="Thamatrakoln K."/>
            <person name="Valentin K."/>
            <person name="Vardi A."/>
            <person name="Wilkerson F.P."/>
            <person name="Rokhsar D.S."/>
        </authorList>
    </citation>
    <scope>NUCLEOTIDE SEQUENCE [LARGE SCALE GENOMIC DNA]</scope>
    <source>
        <strain evidence="2 3">CCMP1335</strain>
    </source>
</reference>
<accession>B8BV56</accession>
<dbReference type="HOGENOM" id="CLU_2228606_0_0_1"/>
<dbReference type="OMA" id="HPQAGFI"/>
<dbReference type="eggNOG" id="ENOG502T9UE">
    <property type="taxonomic scope" value="Eukaryota"/>
</dbReference>
<dbReference type="GeneID" id="7446694"/>